<evidence type="ECO:0000259" key="1">
    <source>
        <dbReference type="Pfam" id="PF20075"/>
    </source>
</evidence>
<comment type="caution">
    <text evidence="2">The sequence shown here is derived from an EMBL/GenBank/DDBJ whole genome shotgun (WGS) entry which is preliminary data.</text>
</comment>
<sequence>MAEQNEWETKAANLLKAELKRKGVTYAQLSELIGEKEVNIRNKLSRGKFSAAFLLQSLTAINVQDVRLF</sequence>
<evidence type="ECO:0000313" key="3">
    <source>
        <dbReference type="Proteomes" id="UP000284407"/>
    </source>
</evidence>
<protein>
    <recommendedName>
        <fullName evidence="1">DUF6471 domain-containing protein</fullName>
    </recommendedName>
</protein>
<dbReference type="AlphaFoldDB" id="A0A420DH21"/>
<gene>
    <name evidence="2" type="ORF">C8N30_2579</name>
</gene>
<dbReference type="EMBL" id="RAQK01000002">
    <property type="protein sequence ID" value="RKE93522.1"/>
    <property type="molecule type" value="Genomic_DNA"/>
</dbReference>
<accession>A0A420DH21</accession>
<dbReference type="Pfam" id="PF20075">
    <property type="entry name" value="DUF6471"/>
    <property type="match status" value="1"/>
</dbReference>
<dbReference type="InterPro" id="IPR045526">
    <property type="entry name" value="DUF6471"/>
</dbReference>
<evidence type="ECO:0000313" key="2">
    <source>
        <dbReference type="EMBL" id="RKE93522.1"/>
    </source>
</evidence>
<feature type="domain" description="DUF6471" evidence="1">
    <location>
        <begin position="7"/>
        <end position="65"/>
    </location>
</feature>
<dbReference type="Proteomes" id="UP000284407">
    <property type="component" value="Unassembled WGS sequence"/>
</dbReference>
<dbReference type="RefSeq" id="WP_025062430.1">
    <property type="nucleotide sequence ID" value="NZ_RAQK01000002.1"/>
</dbReference>
<organism evidence="2 3">
    <name type="scientific">Sulfitobacter guttiformis</name>
    <dbReference type="NCBI Taxonomy" id="74349"/>
    <lineage>
        <taxon>Bacteria</taxon>
        <taxon>Pseudomonadati</taxon>
        <taxon>Pseudomonadota</taxon>
        <taxon>Alphaproteobacteria</taxon>
        <taxon>Rhodobacterales</taxon>
        <taxon>Roseobacteraceae</taxon>
        <taxon>Sulfitobacter</taxon>
    </lineage>
</organism>
<name>A0A420DH21_9RHOB</name>
<dbReference type="STRING" id="1443111.Z949_1949"/>
<reference evidence="2 3" key="1">
    <citation type="submission" date="2018-09" db="EMBL/GenBank/DDBJ databases">
        <title>Genomic Encyclopedia of Archaeal and Bacterial Type Strains, Phase II (KMG-II): from individual species to whole genera.</title>
        <authorList>
            <person name="Goeker M."/>
        </authorList>
    </citation>
    <scope>NUCLEOTIDE SEQUENCE [LARGE SCALE GENOMIC DNA]</scope>
    <source>
        <strain evidence="2 3">DSM 11458</strain>
    </source>
</reference>
<keyword evidence="3" id="KW-1185">Reference proteome</keyword>
<proteinExistence type="predicted"/>
<dbReference type="OrthoDB" id="9808716at2"/>